<proteinExistence type="predicted"/>
<accession>A0ABN9SP71</accession>
<dbReference type="EMBL" id="CAUYUJ010012270">
    <property type="protein sequence ID" value="CAK0833667.1"/>
    <property type="molecule type" value="Genomic_DNA"/>
</dbReference>
<evidence type="ECO:0000313" key="2">
    <source>
        <dbReference type="Proteomes" id="UP001189429"/>
    </source>
</evidence>
<name>A0ABN9SP71_9DINO</name>
<evidence type="ECO:0000313" key="1">
    <source>
        <dbReference type="EMBL" id="CAK0833667.1"/>
    </source>
</evidence>
<gene>
    <name evidence="1" type="ORF">PCOR1329_LOCUS31286</name>
</gene>
<keyword evidence="2" id="KW-1185">Reference proteome</keyword>
<sequence length="161" mass="18591">MAAPALMQRTLTVYDYINESTPETSPHLETLMHIEEQHNYVMYMSRSTSNEWHVADWRGNVSYWPNSMMIVQFNCLGGTSKDAGGPKLAGAVLKTTVLFKTNGGEWHCHDYRGRSIRMVPKEKYRWEAQSRVQSHAWDDQAGWRDVENPWGDGRGRALQMR</sequence>
<reference evidence="1" key="1">
    <citation type="submission" date="2023-10" db="EMBL/GenBank/DDBJ databases">
        <authorList>
            <person name="Chen Y."/>
            <person name="Shah S."/>
            <person name="Dougan E. K."/>
            <person name="Thang M."/>
            <person name="Chan C."/>
        </authorList>
    </citation>
    <scope>NUCLEOTIDE SEQUENCE [LARGE SCALE GENOMIC DNA]</scope>
</reference>
<protein>
    <submittedName>
        <fullName evidence="1">Uncharacterized protein</fullName>
    </submittedName>
</protein>
<dbReference type="Proteomes" id="UP001189429">
    <property type="component" value="Unassembled WGS sequence"/>
</dbReference>
<comment type="caution">
    <text evidence="1">The sequence shown here is derived from an EMBL/GenBank/DDBJ whole genome shotgun (WGS) entry which is preliminary data.</text>
</comment>
<organism evidence="1 2">
    <name type="scientific">Prorocentrum cordatum</name>
    <dbReference type="NCBI Taxonomy" id="2364126"/>
    <lineage>
        <taxon>Eukaryota</taxon>
        <taxon>Sar</taxon>
        <taxon>Alveolata</taxon>
        <taxon>Dinophyceae</taxon>
        <taxon>Prorocentrales</taxon>
        <taxon>Prorocentraceae</taxon>
        <taxon>Prorocentrum</taxon>
    </lineage>
</organism>